<keyword evidence="1" id="KW-1133">Transmembrane helix</keyword>
<protein>
    <submittedName>
        <fullName evidence="2">Uncharacterized protein</fullName>
    </submittedName>
</protein>
<dbReference type="EMBL" id="VYZN01000028">
    <property type="protein sequence ID" value="KAE9534430.1"/>
    <property type="molecule type" value="Genomic_DNA"/>
</dbReference>
<dbReference type="AlphaFoldDB" id="A0A6G0TKV1"/>
<keyword evidence="3" id="KW-1185">Reference proteome</keyword>
<proteinExistence type="predicted"/>
<evidence type="ECO:0000313" key="2">
    <source>
        <dbReference type="EMBL" id="KAE9534430.1"/>
    </source>
</evidence>
<evidence type="ECO:0000313" key="3">
    <source>
        <dbReference type="Proteomes" id="UP000475862"/>
    </source>
</evidence>
<evidence type="ECO:0000256" key="1">
    <source>
        <dbReference type="SAM" id="Phobius"/>
    </source>
</evidence>
<gene>
    <name evidence="2" type="ORF">AGLY_008520</name>
</gene>
<feature type="non-terminal residue" evidence="2">
    <location>
        <position position="1"/>
    </location>
</feature>
<organism evidence="2 3">
    <name type="scientific">Aphis glycines</name>
    <name type="common">Soybean aphid</name>
    <dbReference type="NCBI Taxonomy" id="307491"/>
    <lineage>
        <taxon>Eukaryota</taxon>
        <taxon>Metazoa</taxon>
        <taxon>Ecdysozoa</taxon>
        <taxon>Arthropoda</taxon>
        <taxon>Hexapoda</taxon>
        <taxon>Insecta</taxon>
        <taxon>Pterygota</taxon>
        <taxon>Neoptera</taxon>
        <taxon>Paraneoptera</taxon>
        <taxon>Hemiptera</taxon>
        <taxon>Sternorrhyncha</taxon>
        <taxon>Aphidomorpha</taxon>
        <taxon>Aphidoidea</taxon>
        <taxon>Aphididae</taxon>
        <taxon>Aphidini</taxon>
        <taxon>Aphis</taxon>
        <taxon>Aphis</taxon>
    </lineage>
</organism>
<name>A0A6G0TKV1_APHGL</name>
<comment type="caution">
    <text evidence="2">The sequence shown here is derived from an EMBL/GenBank/DDBJ whole genome shotgun (WGS) entry which is preliminary data.</text>
</comment>
<sequence>LFDVEELLLAVKWSQHLELFFQESNNIKSILLYYFEILDIFQLNYFAYLGMSEAFFVVLFLNKHSLLFNSSSDSIRLLFFRLTSSFEQFDSLNHEFHFYFFHNPVSVSPFPFFLITCDFSPISFKNVSIFFEDEIFYFHYSLKLPPSKYFFALVLQNVVQKLLIDSSVLSLPHLWFSPIFLFGLLWFQVLYELPFYFLPNLIM</sequence>
<feature type="transmembrane region" description="Helical" evidence="1">
    <location>
        <begin position="45"/>
        <end position="62"/>
    </location>
</feature>
<reference evidence="2 3" key="1">
    <citation type="submission" date="2019-08" db="EMBL/GenBank/DDBJ databases">
        <title>The genome of the soybean aphid Biotype 1, its phylome, world population structure and adaptation to the North American continent.</title>
        <authorList>
            <person name="Giordano R."/>
            <person name="Donthu R.K."/>
            <person name="Hernandez A.G."/>
            <person name="Wright C.L."/>
            <person name="Zimin A.V."/>
        </authorList>
    </citation>
    <scope>NUCLEOTIDE SEQUENCE [LARGE SCALE GENOMIC DNA]</scope>
    <source>
        <tissue evidence="2">Whole aphids</tissue>
    </source>
</reference>
<feature type="transmembrane region" description="Helical" evidence="1">
    <location>
        <begin position="175"/>
        <end position="198"/>
    </location>
</feature>
<dbReference type="Proteomes" id="UP000475862">
    <property type="component" value="Unassembled WGS sequence"/>
</dbReference>
<keyword evidence="1" id="KW-0472">Membrane</keyword>
<keyword evidence="1" id="KW-0812">Transmembrane</keyword>
<accession>A0A6G0TKV1</accession>